<dbReference type="PROSITE" id="PS01231">
    <property type="entry name" value="TRMA_2"/>
    <property type="match status" value="1"/>
</dbReference>
<gene>
    <name evidence="7" type="ordered locus">Slip_1159</name>
</gene>
<evidence type="ECO:0000256" key="1">
    <source>
        <dbReference type="ARBA" id="ARBA00022603"/>
    </source>
</evidence>
<dbReference type="PANTHER" id="PTHR11061:SF30">
    <property type="entry name" value="TRNA (URACIL(54)-C(5))-METHYLTRANSFERASE"/>
    <property type="match status" value="1"/>
</dbReference>
<reference evidence="8" key="1">
    <citation type="journal article" date="2010" name="Stand. Genomic Sci.">
        <title>Complete genome sequence of Syntrophothermus lipocalidus type strain (TGB-C1T).</title>
        <authorList>
            <consortium name="US DOE Joint Genome Institute (JGI-PGF)"/>
            <person name="Djao O."/>
            <person name="Zhang X."/>
            <person name="Lucas S."/>
            <person name="Lapidus A."/>
            <person name="Glavina Del Rio T."/>
            <person name="Nolan M."/>
            <person name="Tice H."/>
            <person name="Cheng J."/>
            <person name="Han C."/>
            <person name="Tapia R."/>
            <person name="Goodwin L."/>
            <person name="Pitluck S."/>
            <person name="Liolios K."/>
            <person name="Ivanova N."/>
            <person name="Mavromatis K."/>
            <person name="Mikhailova N."/>
            <person name="Ovchinnikova G."/>
            <person name="Pati A."/>
            <person name="Brambilla E."/>
            <person name="Chen A."/>
            <person name="Palaniappan K."/>
            <person name="Land M."/>
            <person name="Hauser L."/>
            <person name="Chang Y."/>
            <person name="Jeffries C."/>
            <person name="Rohde M."/>
            <person name="Sikorski J."/>
            <person name="Spring S."/>
            <person name="Goker M."/>
            <person name="Detter J."/>
            <person name="Woyke T."/>
            <person name="Bristow J."/>
            <person name="Eisen J."/>
            <person name="Markowitz V."/>
            <person name="Hugenholtz P."/>
            <person name="Kyrpides N."/>
            <person name="Klenk H."/>
        </authorList>
    </citation>
    <scope>NUCLEOTIDE SEQUENCE [LARGE SCALE GENOMIC DNA]</scope>
    <source>
        <strain evidence="8">DSM 12680 / TGB-C1</strain>
    </source>
</reference>
<dbReference type="InterPro" id="IPR012340">
    <property type="entry name" value="NA-bd_OB-fold"/>
</dbReference>
<reference evidence="7 8" key="2">
    <citation type="journal article" date="2010" name="Stand. Genomic Sci.">
        <title>Complete genome sequence of Syntrophothermus lipocalidus type strain (TGB-C1).</title>
        <authorList>
            <person name="Djao O.D."/>
            <person name="Zhang X."/>
            <person name="Lucas S."/>
            <person name="Lapidus A."/>
            <person name="Del Rio T.G."/>
            <person name="Nolan M."/>
            <person name="Tice H."/>
            <person name="Cheng J.F."/>
            <person name="Han C."/>
            <person name="Tapia R."/>
            <person name="Goodwin L."/>
            <person name="Pitluck S."/>
            <person name="Liolios K."/>
            <person name="Ivanova N."/>
            <person name="Mavromatis K."/>
            <person name="Mikhailova N."/>
            <person name="Ovchinnikova G."/>
            <person name="Pati A."/>
            <person name="Brambilla E."/>
            <person name="Chen A."/>
            <person name="Palaniappan K."/>
            <person name="Land M."/>
            <person name="Hauser L."/>
            <person name="Chang Y.J."/>
            <person name="Jeffries C.D."/>
            <person name="Rohde M."/>
            <person name="Sikorski J."/>
            <person name="Spring S."/>
            <person name="Goker M."/>
            <person name="Detter J.C."/>
            <person name="Woyke T."/>
            <person name="Bristow J."/>
            <person name="Eisen J.A."/>
            <person name="Markowitz V."/>
            <person name="Hugenholtz P."/>
            <person name="Kyrpides N.C."/>
            <person name="Klenk H.P."/>
        </authorList>
    </citation>
    <scope>NUCLEOTIDE SEQUENCE [LARGE SCALE GENOMIC DNA]</scope>
    <source>
        <strain evidence="8">DSM 12680 / TGB-C1</strain>
    </source>
</reference>
<evidence type="ECO:0000313" key="8">
    <source>
        <dbReference type="Proteomes" id="UP000000378"/>
    </source>
</evidence>
<dbReference type="Gene3D" id="2.40.50.140">
    <property type="entry name" value="Nucleic acid-binding proteins"/>
    <property type="match status" value="1"/>
</dbReference>
<dbReference type="CDD" id="cd02440">
    <property type="entry name" value="AdoMet_MTases"/>
    <property type="match status" value="1"/>
</dbReference>
<feature type="binding site" evidence="4">
    <location>
        <position position="316"/>
    </location>
    <ligand>
        <name>S-adenosyl-L-methionine</name>
        <dbReference type="ChEBI" id="CHEBI:59789"/>
    </ligand>
</feature>
<sequence length="458" mass="50509">MRVKDRPVAATKIYEVNITGLSHNGEGVGKIKGFTVFVPGAIPGETVLARITEVRSRYARAALEEIVTRSAHRATPVCPVFGQCGGCQLQHIDYSRQLELKREVVVQALKRIGHLECEVLPVRGMDNPWHYRNKGQFHAGKNDGRVFFGFFKPGSYQAVPARDCLLFSPAVNNLLGYLEQSLTESGVEVYHPQTGDGRLRNLVIRESSATGEMMAVFVTTHEKSLNSHFLQGLGEAFPQLTSVYQNINPGRSPLALGPKFRLLSGKPEITDKIEHLSFEISPGSFFQVNRVQTELLYRIVSEFAELNGTETVLDAYSGVGTIALFLAERAKKVIAVEENEKAVADAQKNARGNGIKNVRFIAQRVEDWVTNAALDHERPDVAVVDPPRQGLNRGFLQALVTMSPARLVYVSCNPATLARDLGHLANQGYTINAVQPVDMFPQTGHVETVVLLKKNNRG</sequence>
<dbReference type="FunFam" id="2.40.50.140:FF:000097">
    <property type="entry name" value="23S rRNA (uracil(1939)-C(5))-methyltransferase RlmD"/>
    <property type="match status" value="1"/>
</dbReference>
<accession>D7CMJ7</accession>
<dbReference type="AlphaFoldDB" id="D7CMJ7"/>
<evidence type="ECO:0000256" key="2">
    <source>
        <dbReference type="ARBA" id="ARBA00022679"/>
    </source>
</evidence>
<proteinExistence type="inferred from homology"/>
<keyword evidence="2 4" id="KW-0808">Transferase</keyword>
<feature type="domain" description="TRAM" evidence="6">
    <location>
        <begin position="7"/>
        <end position="65"/>
    </location>
</feature>
<dbReference type="GO" id="GO:0070041">
    <property type="term" value="F:rRNA (uridine-C5-)-methyltransferase activity"/>
    <property type="evidence" value="ECO:0007669"/>
    <property type="project" value="TreeGrafter"/>
</dbReference>
<keyword evidence="1 4" id="KW-0489">Methyltransferase</keyword>
<evidence type="ECO:0000313" key="7">
    <source>
        <dbReference type="EMBL" id="ADI01932.1"/>
    </source>
</evidence>
<dbReference type="SUPFAM" id="SSF53335">
    <property type="entry name" value="S-adenosyl-L-methionine-dependent methyltransferases"/>
    <property type="match status" value="1"/>
</dbReference>
<dbReference type="PANTHER" id="PTHR11061">
    <property type="entry name" value="RNA M5U METHYLTRANSFERASE"/>
    <property type="match status" value="1"/>
</dbReference>
<dbReference type="Gene3D" id="3.40.50.150">
    <property type="entry name" value="Vaccinia Virus protein VP39"/>
    <property type="match status" value="1"/>
</dbReference>
<evidence type="ECO:0000256" key="5">
    <source>
        <dbReference type="PROSITE-ProRule" id="PRU10015"/>
    </source>
</evidence>
<dbReference type="PROSITE" id="PS01230">
    <property type="entry name" value="TRMA_1"/>
    <property type="match status" value="1"/>
</dbReference>
<dbReference type="Pfam" id="PF05958">
    <property type="entry name" value="tRNA_U5-meth_tr"/>
    <property type="match status" value="1"/>
</dbReference>
<protein>
    <submittedName>
        <fullName evidence="7">RNA methyltransferase, TrmA family</fullName>
    </submittedName>
</protein>
<comment type="similarity">
    <text evidence="4">Belongs to the class I-like SAM-binding methyltransferase superfamily. RNA M5U methyltransferase family.</text>
</comment>
<feature type="active site" description="Nucleophile" evidence="4">
    <location>
        <position position="412"/>
    </location>
</feature>
<dbReference type="FunFam" id="3.40.50.150:FF:000009">
    <property type="entry name" value="23S rRNA (Uracil(1939)-C(5))-methyltransferase RlmD"/>
    <property type="match status" value="1"/>
</dbReference>
<dbReference type="eggNOG" id="COG2265">
    <property type="taxonomic scope" value="Bacteria"/>
</dbReference>
<keyword evidence="3 4" id="KW-0949">S-adenosyl-L-methionine</keyword>
<dbReference type="InterPro" id="IPR029063">
    <property type="entry name" value="SAM-dependent_MTases_sf"/>
</dbReference>
<dbReference type="PROSITE" id="PS50926">
    <property type="entry name" value="TRAM"/>
    <property type="match status" value="1"/>
</dbReference>
<dbReference type="SUPFAM" id="SSF50249">
    <property type="entry name" value="Nucleic acid-binding proteins"/>
    <property type="match status" value="1"/>
</dbReference>
<dbReference type="KEGG" id="slp:Slip_1159"/>
<dbReference type="HOGENOM" id="CLU_014689_7_0_9"/>
<evidence type="ECO:0000256" key="4">
    <source>
        <dbReference type="PROSITE-ProRule" id="PRU01024"/>
    </source>
</evidence>
<dbReference type="PROSITE" id="PS51687">
    <property type="entry name" value="SAM_MT_RNA_M5U"/>
    <property type="match status" value="1"/>
</dbReference>
<dbReference type="OrthoDB" id="9804590at2"/>
<dbReference type="Pfam" id="PF01938">
    <property type="entry name" value="TRAM"/>
    <property type="match status" value="1"/>
</dbReference>
<dbReference type="EMBL" id="CP002048">
    <property type="protein sequence ID" value="ADI01932.1"/>
    <property type="molecule type" value="Genomic_DNA"/>
</dbReference>
<organism evidence="7 8">
    <name type="scientific">Syntrophothermus lipocalidus (strain DSM 12680 / TGB-C1)</name>
    <dbReference type="NCBI Taxonomy" id="643648"/>
    <lineage>
        <taxon>Bacteria</taxon>
        <taxon>Bacillati</taxon>
        <taxon>Bacillota</taxon>
        <taxon>Clostridia</taxon>
        <taxon>Eubacteriales</taxon>
        <taxon>Syntrophomonadaceae</taxon>
        <taxon>Syntrophothermus</taxon>
    </lineage>
</organism>
<evidence type="ECO:0000259" key="6">
    <source>
        <dbReference type="PROSITE" id="PS50926"/>
    </source>
</evidence>
<dbReference type="InterPro" id="IPR030391">
    <property type="entry name" value="MeTrfase_TrmA_CS"/>
</dbReference>
<dbReference type="FunFam" id="2.40.50.1070:FF:000003">
    <property type="entry name" value="23S rRNA (Uracil-5-)-methyltransferase RumA"/>
    <property type="match status" value="1"/>
</dbReference>
<dbReference type="RefSeq" id="WP_013175334.1">
    <property type="nucleotide sequence ID" value="NC_014220.1"/>
</dbReference>
<dbReference type="GO" id="GO:0070475">
    <property type="term" value="P:rRNA base methylation"/>
    <property type="evidence" value="ECO:0007669"/>
    <property type="project" value="TreeGrafter"/>
</dbReference>
<feature type="binding site" evidence="4">
    <location>
        <position position="287"/>
    </location>
    <ligand>
        <name>S-adenosyl-L-methionine</name>
        <dbReference type="ChEBI" id="CHEBI:59789"/>
    </ligand>
</feature>
<evidence type="ECO:0000256" key="3">
    <source>
        <dbReference type="ARBA" id="ARBA00022691"/>
    </source>
</evidence>
<feature type="binding site" evidence="4">
    <location>
        <position position="385"/>
    </location>
    <ligand>
        <name>S-adenosyl-L-methionine</name>
        <dbReference type="ChEBI" id="CHEBI:59789"/>
    </ligand>
</feature>
<dbReference type="InterPro" id="IPR002792">
    <property type="entry name" value="TRAM_dom"/>
</dbReference>
<keyword evidence="8" id="KW-1185">Reference proteome</keyword>
<feature type="binding site" evidence="4">
    <location>
        <position position="337"/>
    </location>
    <ligand>
        <name>S-adenosyl-L-methionine</name>
        <dbReference type="ChEBI" id="CHEBI:59789"/>
    </ligand>
</feature>
<dbReference type="InterPro" id="IPR010280">
    <property type="entry name" value="U5_MeTrfase_fam"/>
</dbReference>
<feature type="active site" evidence="5">
    <location>
        <position position="412"/>
    </location>
</feature>
<dbReference type="InterPro" id="IPR030390">
    <property type="entry name" value="MeTrfase_TrmA_AS"/>
</dbReference>
<dbReference type="Gene3D" id="2.40.50.1070">
    <property type="match status" value="1"/>
</dbReference>
<name>D7CMJ7_SYNLT</name>
<dbReference type="NCBIfam" id="TIGR00479">
    <property type="entry name" value="rumA"/>
    <property type="match status" value="1"/>
</dbReference>
<dbReference type="STRING" id="643648.Slip_1159"/>
<dbReference type="Proteomes" id="UP000000378">
    <property type="component" value="Chromosome"/>
</dbReference>